<keyword evidence="4 6" id="KW-0862">Zinc</keyword>
<evidence type="ECO:0000313" key="10">
    <source>
        <dbReference type="Proteomes" id="UP001500618"/>
    </source>
</evidence>
<evidence type="ECO:0000256" key="7">
    <source>
        <dbReference type="SAM" id="Phobius"/>
    </source>
</evidence>
<protein>
    <submittedName>
        <fullName evidence="9">M56 family metallopeptidase</fullName>
    </submittedName>
</protein>
<evidence type="ECO:0000256" key="3">
    <source>
        <dbReference type="ARBA" id="ARBA00022801"/>
    </source>
</evidence>
<evidence type="ECO:0000313" key="9">
    <source>
        <dbReference type="EMBL" id="GAA1713311.1"/>
    </source>
</evidence>
<keyword evidence="7" id="KW-0812">Transmembrane</keyword>
<organism evidence="9 10">
    <name type="scientific">Fodinicola feengrottensis</name>
    <dbReference type="NCBI Taxonomy" id="435914"/>
    <lineage>
        <taxon>Bacteria</taxon>
        <taxon>Bacillati</taxon>
        <taxon>Actinomycetota</taxon>
        <taxon>Actinomycetes</taxon>
        <taxon>Mycobacteriales</taxon>
        <taxon>Fodinicola</taxon>
    </lineage>
</organism>
<dbReference type="PANTHER" id="PTHR34978">
    <property type="entry name" value="POSSIBLE SENSOR-TRANSDUCER PROTEIN BLAR"/>
    <property type="match status" value="1"/>
</dbReference>
<dbReference type="Gene3D" id="3.30.2010.10">
    <property type="entry name" value="Metalloproteases ('zincins'), catalytic domain"/>
    <property type="match status" value="1"/>
</dbReference>
<keyword evidence="1 6" id="KW-0645">Protease</keyword>
<reference evidence="9 10" key="1">
    <citation type="journal article" date="2019" name="Int. J. Syst. Evol. Microbiol.">
        <title>The Global Catalogue of Microorganisms (GCM) 10K type strain sequencing project: providing services to taxonomists for standard genome sequencing and annotation.</title>
        <authorList>
            <consortium name="The Broad Institute Genomics Platform"/>
            <consortium name="The Broad Institute Genome Sequencing Center for Infectious Disease"/>
            <person name="Wu L."/>
            <person name="Ma J."/>
        </authorList>
    </citation>
    <scope>NUCLEOTIDE SEQUENCE [LARGE SCALE GENOMIC DNA]</scope>
    <source>
        <strain evidence="9 10">JCM 14718</strain>
    </source>
</reference>
<evidence type="ECO:0000256" key="2">
    <source>
        <dbReference type="ARBA" id="ARBA00022723"/>
    </source>
</evidence>
<gene>
    <name evidence="9" type="ORF">GCM10009765_72990</name>
</gene>
<proteinExistence type="inferred from homology"/>
<comment type="similarity">
    <text evidence="6">Belongs to the peptidase M48 family.</text>
</comment>
<dbReference type="InterPro" id="IPR052173">
    <property type="entry name" value="Beta-lactam_resp_regulator"/>
</dbReference>
<keyword evidence="7" id="KW-1133">Transmembrane helix</keyword>
<keyword evidence="2" id="KW-0479">Metal-binding</keyword>
<accession>A0ABN2IX00</accession>
<comment type="caution">
    <text evidence="9">The sequence shown here is derived from an EMBL/GenBank/DDBJ whole genome shotgun (WGS) entry which is preliminary data.</text>
</comment>
<dbReference type="InterPro" id="IPR001915">
    <property type="entry name" value="Peptidase_M48"/>
</dbReference>
<keyword evidence="3 6" id="KW-0378">Hydrolase</keyword>
<keyword evidence="7" id="KW-0472">Membrane</keyword>
<comment type="cofactor">
    <cofactor evidence="6">
        <name>Zn(2+)</name>
        <dbReference type="ChEBI" id="CHEBI:29105"/>
    </cofactor>
    <text evidence="6">Binds 1 zinc ion per subunit.</text>
</comment>
<evidence type="ECO:0000256" key="6">
    <source>
        <dbReference type="RuleBase" id="RU003983"/>
    </source>
</evidence>
<feature type="transmembrane region" description="Helical" evidence="7">
    <location>
        <begin position="266"/>
        <end position="285"/>
    </location>
</feature>
<dbReference type="Pfam" id="PF01435">
    <property type="entry name" value="Peptidase_M48"/>
    <property type="match status" value="1"/>
</dbReference>
<evidence type="ECO:0000256" key="1">
    <source>
        <dbReference type="ARBA" id="ARBA00022670"/>
    </source>
</evidence>
<feature type="domain" description="Peptidase M48" evidence="8">
    <location>
        <begin position="120"/>
        <end position="184"/>
    </location>
</feature>
<sequence>MTVAVLACLAATAIFAVVGPIVGPRLPPAGGVRLLVCGSVLTAGSSAFALGAMAFLGLAQFSEVAEWGGWSPTVVRAGTDLPPIVSAGCGAVVLGTAGCAVVVAVQRGRALLAVRRCCAGLGSPGSVTVVESDTADAFTTPEMAGRIVITTALLRVLTAQQRHALLAHERSHLAHRHSWWLLVADLAAGVNPLLRPTATAIAQAVERWADEDAATVVGDRRLVATAVATAALARRRSVSPGLAAAGGHVPRRVRALLAPPPRRRPILLGTVIVLLACTAAATIAVERSGDQIFDRAGISNSR</sequence>
<keyword evidence="10" id="KW-1185">Reference proteome</keyword>
<evidence type="ECO:0000256" key="5">
    <source>
        <dbReference type="ARBA" id="ARBA00023049"/>
    </source>
</evidence>
<dbReference type="CDD" id="cd07326">
    <property type="entry name" value="M56_BlaR1_MecR1_like"/>
    <property type="match status" value="1"/>
</dbReference>
<evidence type="ECO:0000256" key="4">
    <source>
        <dbReference type="ARBA" id="ARBA00022833"/>
    </source>
</evidence>
<dbReference type="Proteomes" id="UP001500618">
    <property type="component" value="Unassembled WGS sequence"/>
</dbReference>
<name>A0ABN2IX00_9ACTN</name>
<dbReference type="EMBL" id="BAAANY010000038">
    <property type="protein sequence ID" value="GAA1713311.1"/>
    <property type="molecule type" value="Genomic_DNA"/>
</dbReference>
<evidence type="ECO:0000259" key="8">
    <source>
        <dbReference type="Pfam" id="PF01435"/>
    </source>
</evidence>
<feature type="transmembrane region" description="Helical" evidence="7">
    <location>
        <begin position="32"/>
        <end position="58"/>
    </location>
</feature>
<dbReference type="RefSeq" id="WP_344314680.1">
    <property type="nucleotide sequence ID" value="NZ_BAAANY010000038.1"/>
</dbReference>
<keyword evidence="5 6" id="KW-0482">Metalloprotease</keyword>
<dbReference type="PANTHER" id="PTHR34978:SF3">
    <property type="entry name" value="SLR0241 PROTEIN"/>
    <property type="match status" value="1"/>
</dbReference>